<evidence type="ECO:0000313" key="2">
    <source>
        <dbReference type="Proteomes" id="UP001367508"/>
    </source>
</evidence>
<dbReference type="EMBL" id="JAYMYQ010000011">
    <property type="protein sequence ID" value="KAK7305753.1"/>
    <property type="molecule type" value="Genomic_DNA"/>
</dbReference>
<protein>
    <submittedName>
        <fullName evidence="1">Uncharacterized protein</fullName>
    </submittedName>
</protein>
<keyword evidence="2" id="KW-1185">Reference proteome</keyword>
<sequence>MNETLGKEKRAHFGCVKGTMDGSKRIQGLSIPAPTLKTLVEDANTSSNPKRHLIPLLGLIFSNDGVECSHYLSGICSTAETLPTCKAQKDTIISYFSEMLDY</sequence>
<comment type="caution">
    <text evidence="1">The sequence shown here is derived from an EMBL/GenBank/DDBJ whole genome shotgun (WGS) entry which is preliminary data.</text>
</comment>
<accession>A0AAN9JV77</accession>
<reference evidence="1 2" key="1">
    <citation type="submission" date="2024-01" db="EMBL/GenBank/DDBJ databases">
        <title>The genomes of 5 underutilized Papilionoideae crops provide insights into root nodulation and disease resistanc.</title>
        <authorList>
            <person name="Jiang F."/>
        </authorList>
    </citation>
    <scope>NUCLEOTIDE SEQUENCE [LARGE SCALE GENOMIC DNA]</scope>
    <source>
        <strain evidence="1">LVBAO_FW01</strain>
        <tissue evidence="1">Leaves</tissue>
    </source>
</reference>
<evidence type="ECO:0000313" key="1">
    <source>
        <dbReference type="EMBL" id="KAK7305753.1"/>
    </source>
</evidence>
<dbReference type="AlphaFoldDB" id="A0AAN9JV77"/>
<name>A0AAN9JV77_CANGL</name>
<gene>
    <name evidence="1" type="ORF">VNO77_43663</name>
</gene>
<organism evidence="1 2">
    <name type="scientific">Canavalia gladiata</name>
    <name type="common">Sword bean</name>
    <name type="synonym">Dolichos gladiatus</name>
    <dbReference type="NCBI Taxonomy" id="3824"/>
    <lineage>
        <taxon>Eukaryota</taxon>
        <taxon>Viridiplantae</taxon>
        <taxon>Streptophyta</taxon>
        <taxon>Embryophyta</taxon>
        <taxon>Tracheophyta</taxon>
        <taxon>Spermatophyta</taxon>
        <taxon>Magnoliopsida</taxon>
        <taxon>eudicotyledons</taxon>
        <taxon>Gunneridae</taxon>
        <taxon>Pentapetalae</taxon>
        <taxon>rosids</taxon>
        <taxon>fabids</taxon>
        <taxon>Fabales</taxon>
        <taxon>Fabaceae</taxon>
        <taxon>Papilionoideae</taxon>
        <taxon>50 kb inversion clade</taxon>
        <taxon>NPAAA clade</taxon>
        <taxon>indigoferoid/millettioid clade</taxon>
        <taxon>Phaseoleae</taxon>
        <taxon>Canavalia</taxon>
    </lineage>
</organism>
<dbReference type="Proteomes" id="UP001367508">
    <property type="component" value="Unassembled WGS sequence"/>
</dbReference>
<proteinExistence type="predicted"/>